<reference evidence="2" key="1">
    <citation type="journal article" date="2019" name="Int. J. Syst. Evol. Microbiol.">
        <title>The Global Catalogue of Microorganisms (GCM) 10K type strain sequencing project: providing services to taxonomists for standard genome sequencing and annotation.</title>
        <authorList>
            <consortium name="The Broad Institute Genomics Platform"/>
            <consortium name="The Broad Institute Genome Sequencing Center for Infectious Disease"/>
            <person name="Wu L."/>
            <person name="Ma J."/>
        </authorList>
    </citation>
    <scope>NUCLEOTIDE SEQUENCE [LARGE SCALE GENOMIC DNA]</scope>
    <source>
        <strain evidence="2">JCM 15395</strain>
    </source>
</reference>
<evidence type="ECO:0000313" key="1">
    <source>
        <dbReference type="EMBL" id="GAA0601739.1"/>
    </source>
</evidence>
<name>A0ABP3R1G1_9BACI</name>
<dbReference type="RefSeq" id="WP_343812315.1">
    <property type="nucleotide sequence ID" value="NZ_BAAADS010000012.1"/>
</dbReference>
<gene>
    <name evidence="1" type="ORF">GCM10009001_18200</name>
</gene>
<protein>
    <recommendedName>
        <fullName evidence="3">RNA polymerase subunit sigma-70</fullName>
    </recommendedName>
</protein>
<proteinExistence type="predicted"/>
<evidence type="ECO:0008006" key="3">
    <source>
        <dbReference type="Google" id="ProtNLM"/>
    </source>
</evidence>
<comment type="caution">
    <text evidence="1">The sequence shown here is derived from an EMBL/GenBank/DDBJ whole genome shotgun (WGS) entry which is preliminary data.</text>
</comment>
<organism evidence="1 2">
    <name type="scientific">Virgibacillus siamensis</name>
    <dbReference type="NCBI Taxonomy" id="480071"/>
    <lineage>
        <taxon>Bacteria</taxon>
        <taxon>Bacillati</taxon>
        <taxon>Bacillota</taxon>
        <taxon>Bacilli</taxon>
        <taxon>Bacillales</taxon>
        <taxon>Bacillaceae</taxon>
        <taxon>Virgibacillus</taxon>
    </lineage>
</organism>
<dbReference type="Proteomes" id="UP001500866">
    <property type="component" value="Unassembled WGS sequence"/>
</dbReference>
<evidence type="ECO:0000313" key="2">
    <source>
        <dbReference type="Proteomes" id="UP001500866"/>
    </source>
</evidence>
<sequence length="58" mass="6997">MRYHEKQWNATMNNHDMFGVNLHHFMELEKDHNHMEIAEEFGISVGEVKMLKKKIVRS</sequence>
<accession>A0ABP3R1G1</accession>
<keyword evidence="2" id="KW-1185">Reference proteome</keyword>
<dbReference type="EMBL" id="BAAADS010000012">
    <property type="protein sequence ID" value="GAA0601739.1"/>
    <property type="molecule type" value="Genomic_DNA"/>
</dbReference>